<dbReference type="SUPFAM" id="SSF54593">
    <property type="entry name" value="Glyoxalase/Bleomycin resistance protein/Dihydroxybiphenyl dioxygenase"/>
    <property type="match status" value="1"/>
</dbReference>
<evidence type="ECO:0000259" key="1">
    <source>
        <dbReference type="PROSITE" id="PS51819"/>
    </source>
</evidence>
<dbReference type="PROSITE" id="PS51819">
    <property type="entry name" value="VOC"/>
    <property type="match status" value="1"/>
</dbReference>
<comment type="caution">
    <text evidence="2">The sequence shown here is derived from an EMBL/GenBank/DDBJ whole genome shotgun (WGS) entry which is preliminary data.</text>
</comment>
<protein>
    <submittedName>
        <fullName evidence="2">VOC family protein</fullName>
    </submittedName>
</protein>
<sequence>MQKEKGAQMNREIVFIVYVTDIDRSVEFYSDLLELETDFVSPRYVTFALADGVALALWTGNSEVLADAPARTTEVCLNVNGEEVMDVFQAWTGKGVDVIKEPHQDVFGTTFVVADPDGNQIRVAPVD</sequence>
<dbReference type="Gene3D" id="3.30.720.110">
    <property type="match status" value="1"/>
</dbReference>
<dbReference type="Gene3D" id="3.30.720.120">
    <property type="match status" value="1"/>
</dbReference>
<gene>
    <name evidence="2" type="ORF">L8U61_06710</name>
</gene>
<keyword evidence="3" id="KW-1185">Reference proteome</keyword>
<dbReference type="RefSeq" id="WP_239355735.1">
    <property type="nucleotide sequence ID" value="NZ_JAKMUR010000011.1"/>
</dbReference>
<organism evidence="2 3">
    <name type="scientific">Corynebacterium lehmanniae</name>
    <dbReference type="NCBI Taxonomy" id="2913497"/>
    <lineage>
        <taxon>Bacteria</taxon>
        <taxon>Bacillati</taxon>
        <taxon>Actinomycetota</taxon>
        <taxon>Actinomycetes</taxon>
        <taxon>Mycobacteriales</taxon>
        <taxon>Corynebacteriaceae</taxon>
        <taxon>Corynebacterium</taxon>
    </lineage>
</organism>
<reference evidence="2" key="1">
    <citation type="submission" date="2022-02" db="EMBL/GenBank/DDBJ databases">
        <title>Corynebacterium sp. from urogenital microbiome.</title>
        <authorList>
            <person name="Cappelli E.A."/>
            <person name="Ribeiro T.G."/>
            <person name="Peixe L."/>
        </authorList>
    </citation>
    <scope>NUCLEOTIDE SEQUENCE</scope>
    <source>
        <strain evidence="2">C8Ua_144</strain>
    </source>
</reference>
<dbReference type="InterPro" id="IPR037523">
    <property type="entry name" value="VOC_core"/>
</dbReference>
<dbReference type="InterPro" id="IPR029068">
    <property type="entry name" value="Glyas_Bleomycin-R_OHBP_Dase"/>
</dbReference>
<accession>A0ABT4R8K7</accession>
<dbReference type="InterPro" id="IPR004360">
    <property type="entry name" value="Glyas_Fos-R_dOase_dom"/>
</dbReference>
<dbReference type="Proteomes" id="UP001146453">
    <property type="component" value="Unassembled WGS sequence"/>
</dbReference>
<feature type="domain" description="VOC" evidence="1">
    <location>
        <begin position="11"/>
        <end position="126"/>
    </location>
</feature>
<name>A0ABT4R8K7_9CORY</name>
<evidence type="ECO:0000313" key="3">
    <source>
        <dbReference type="Proteomes" id="UP001146453"/>
    </source>
</evidence>
<evidence type="ECO:0000313" key="2">
    <source>
        <dbReference type="EMBL" id="MCZ9291830.1"/>
    </source>
</evidence>
<proteinExistence type="predicted"/>
<dbReference type="PIRSF" id="PIRSF039020">
    <property type="entry name" value="EhpR"/>
    <property type="match status" value="1"/>
</dbReference>
<dbReference type="EMBL" id="JAKMUR010000011">
    <property type="protein sequence ID" value="MCZ9291830.1"/>
    <property type="molecule type" value="Genomic_DNA"/>
</dbReference>
<dbReference type="InterPro" id="IPR026275">
    <property type="entry name" value="Glyoxalase/dOase/EhpR"/>
</dbReference>
<dbReference type="Pfam" id="PF00903">
    <property type="entry name" value="Glyoxalase"/>
    <property type="match status" value="1"/>
</dbReference>